<dbReference type="KEGG" id="lak:106175140"/>
<evidence type="ECO:0000256" key="3">
    <source>
        <dbReference type="ARBA" id="ARBA00022723"/>
    </source>
</evidence>
<dbReference type="PANTHER" id="PTHR10342:SF274">
    <property type="entry name" value="ARYLSULFATASE B"/>
    <property type="match status" value="1"/>
</dbReference>
<dbReference type="GO" id="GO:0008484">
    <property type="term" value="F:sulfuric ester hydrolase activity"/>
    <property type="evidence" value="ECO:0007669"/>
    <property type="project" value="InterPro"/>
</dbReference>
<keyword evidence="3" id="KW-0479">Metal-binding</keyword>
<keyword evidence="9" id="KW-1185">Reference proteome</keyword>
<dbReference type="PROSITE" id="PS00149">
    <property type="entry name" value="SULFATASE_2"/>
    <property type="match status" value="1"/>
</dbReference>
<dbReference type="InterPro" id="IPR047115">
    <property type="entry name" value="ARSB"/>
</dbReference>
<evidence type="ECO:0000256" key="2">
    <source>
        <dbReference type="ARBA" id="ARBA00008779"/>
    </source>
</evidence>
<feature type="chain" id="PRO_5010373513" evidence="7">
    <location>
        <begin position="22"/>
        <end position="295"/>
    </location>
</feature>
<dbReference type="InterPro" id="IPR000917">
    <property type="entry name" value="Sulfatase_N"/>
</dbReference>
<evidence type="ECO:0000256" key="4">
    <source>
        <dbReference type="ARBA" id="ARBA00022801"/>
    </source>
</evidence>
<dbReference type="CDD" id="cd16029">
    <property type="entry name" value="4-S"/>
    <property type="match status" value="1"/>
</dbReference>
<feature type="domain" description="Sulfatase N-terminal" evidence="8">
    <location>
        <begin position="42"/>
        <end position="291"/>
    </location>
</feature>
<keyword evidence="4" id="KW-0378">Hydrolase</keyword>
<dbReference type="GO" id="GO:0046872">
    <property type="term" value="F:metal ion binding"/>
    <property type="evidence" value="ECO:0007669"/>
    <property type="project" value="UniProtKB-KW"/>
</dbReference>
<evidence type="ECO:0000259" key="8">
    <source>
        <dbReference type="Pfam" id="PF00884"/>
    </source>
</evidence>
<reference evidence="10" key="1">
    <citation type="submission" date="2025-08" db="UniProtKB">
        <authorList>
            <consortium name="RefSeq"/>
        </authorList>
    </citation>
    <scope>IDENTIFICATION</scope>
    <source>
        <tissue evidence="10">Gonads</tissue>
    </source>
</reference>
<keyword evidence="5" id="KW-0106">Calcium</keyword>
<dbReference type="GeneID" id="106175140"/>
<name>A0A1S3JR28_LINAN</name>
<keyword evidence="7" id="KW-0732">Signal</keyword>
<dbReference type="PANTHER" id="PTHR10342">
    <property type="entry name" value="ARYLSULFATASE"/>
    <property type="match status" value="1"/>
</dbReference>
<dbReference type="AlphaFoldDB" id="A0A1S3JR28"/>
<dbReference type="InterPro" id="IPR017850">
    <property type="entry name" value="Alkaline_phosphatase_core_sf"/>
</dbReference>
<dbReference type="Pfam" id="PF00884">
    <property type="entry name" value="Sulfatase"/>
    <property type="match status" value="1"/>
</dbReference>
<dbReference type="PROSITE" id="PS00523">
    <property type="entry name" value="SULFATASE_1"/>
    <property type="match status" value="1"/>
</dbReference>
<comment type="cofactor">
    <cofactor evidence="1">
        <name>Ca(2+)</name>
        <dbReference type="ChEBI" id="CHEBI:29108"/>
    </cofactor>
</comment>
<gene>
    <name evidence="10" type="primary">LOC106175140</name>
</gene>
<dbReference type="STRING" id="7574.A0A1S3JR28"/>
<organism evidence="9 10">
    <name type="scientific">Lingula anatina</name>
    <name type="common">Brachiopod</name>
    <name type="synonym">Lingula unguis</name>
    <dbReference type="NCBI Taxonomy" id="7574"/>
    <lineage>
        <taxon>Eukaryota</taxon>
        <taxon>Metazoa</taxon>
        <taxon>Spiralia</taxon>
        <taxon>Lophotrochozoa</taxon>
        <taxon>Brachiopoda</taxon>
        <taxon>Linguliformea</taxon>
        <taxon>Lingulata</taxon>
        <taxon>Lingulida</taxon>
        <taxon>Linguloidea</taxon>
        <taxon>Lingulidae</taxon>
        <taxon>Lingula</taxon>
    </lineage>
</organism>
<feature type="signal peptide" evidence="7">
    <location>
        <begin position="1"/>
        <end position="21"/>
    </location>
</feature>
<dbReference type="InterPro" id="IPR024607">
    <property type="entry name" value="Sulfatase_CS"/>
</dbReference>
<dbReference type="RefSeq" id="XP_013412439.1">
    <property type="nucleotide sequence ID" value="XM_013556985.1"/>
</dbReference>
<dbReference type="OrthoDB" id="103349at2759"/>
<proteinExistence type="inferred from homology"/>
<dbReference type="Gene3D" id="3.40.720.10">
    <property type="entry name" value="Alkaline Phosphatase, subunit A"/>
    <property type="match status" value="1"/>
</dbReference>
<dbReference type="InParanoid" id="A0A1S3JR28"/>
<protein>
    <submittedName>
        <fullName evidence="10">Arylsulfatase I-like</fullName>
    </submittedName>
</protein>
<evidence type="ECO:0000256" key="1">
    <source>
        <dbReference type="ARBA" id="ARBA00001913"/>
    </source>
</evidence>
<dbReference type="SUPFAM" id="SSF53649">
    <property type="entry name" value="Alkaline phosphatase-like"/>
    <property type="match status" value="1"/>
</dbReference>
<comment type="similarity">
    <text evidence="2">Belongs to the sulfatase family.</text>
</comment>
<evidence type="ECO:0000256" key="7">
    <source>
        <dbReference type="SAM" id="SignalP"/>
    </source>
</evidence>
<sequence length="295" mass="32951">MVYRIILAVILMVLQVHGTMGGIAYDLGLSRKFPFIGPVKPPNIVFLLADDLGWNDIGYHNDQVKTPTLDRLAAEGVKLENYYVQSLCSPSRGQLLTGRYAATTGLSNVVVGGIPVALPLSETLISQKLKERGYRSHIVGKWHVGCYERAYLPTNRGFDSFYGIQHGRCDYYTHQRCDVVFGVCGLDFWNNTRPDSTKSDTYATDIYVEQAIDIINKHNPSNPLFLYMAFQLPHEPLQVPAEFEGLYDNMPNGKRKTYLAMVSALDAAVANIHQALEDNDMLDNTVIVFSSGMYA</sequence>
<accession>A0A1S3JR28</accession>
<keyword evidence="6" id="KW-0325">Glycoprotein</keyword>
<evidence type="ECO:0000313" key="10">
    <source>
        <dbReference type="RefSeq" id="XP_013412439.1"/>
    </source>
</evidence>
<evidence type="ECO:0000313" key="9">
    <source>
        <dbReference type="Proteomes" id="UP000085678"/>
    </source>
</evidence>
<dbReference type="Proteomes" id="UP000085678">
    <property type="component" value="Unplaced"/>
</dbReference>
<evidence type="ECO:0000256" key="5">
    <source>
        <dbReference type="ARBA" id="ARBA00022837"/>
    </source>
</evidence>
<evidence type="ECO:0000256" key="6">
    <source>
        <dbReference type="ARBA" id="ARBA00023180"/>
    </source>
</evidence>